<reference evidence="3 4" key="1">
    <citation type="journal article" date="2018" name="New Phytol.">
        <title>Comparative genomics and transcriptomics depict ericoid mycorrhizal fungi as versatile saprotrophs and plant mutualists.</title>
        <authorList>
            <person name="Martino E."/>
            <person name="Morin E."/>
            <person name="Grelet G.A."/>
            <person name="Kuo A."/>
            <person name="Kohler A."/>
            <person name="Daghino S."/>
            <person name="Barry K.W."/>
            <person name="Cichocki N."/>
            <person name="Clum A."/>
            <person name="Dockter R.B."/>
            <person name="Hainaut M."/>
            <person name="Kuo R.C."/>
            <person name="LaButti K."/>
            <person name="Lindahl B.D."/>
            <person name="Lindquist E.A."/>
            <person name="Lipzen A."/>
            <person name="Khouja H.R."/>
            <person name="Magnuson J."/>
            <person name="Murat C."/>
            <person name="Ohm R.A."/>
            <person name="Singer S.W."/>
            <person name="Spatafora J.W."/>
            <person name="Wang M."/>
            <person name="Veneault-Fourrey C."/>
            <person name="Henrissat B."/>
            <person name="Grigoriev I.V."/>
            <person name="Martin F.M."/>
            <person name="Perotto S."/>
        </authorList>
    </citation>
    <scope>NUCLEOTIDE SEQUENCE [LARGE SCALE GENOMIC DNA]</scope>
    <source>
        <strain evidence="3 4">ATCC 22711</strain>
    </source>
</reference>
<dbReference type="AlphaFoldDB" id="A0A2T3B8N2"/>
<dbReference type="RefSeq" id="XP_024723285.1">
    <property type="nucleotide sequence ID" value="XM_024870055.1"/>
</dbReference>
<organism evidence="3 4">
    <name type="scientific">Amorphotheca resinae ATCC 22711</name>
    <dbReference type="NCBI Taxonomy" id="857342"/>
    <lineage>
        <taxon>Eukaryota</taxon>
        <taxon>Fungi</taxon>
        <taxon>Dikarya</taxon>
        <taxon>Ascomycota</taxon>
        <taxon>Pezizomycotina</taxon>
        <taxon>Leotiomycetes</taxon>
        <taxon>Helotiales</taxon>
        <taxon>Amorphothecaceae</taxon>
        <taxon>Amorphotheca</taxon>
    </lineage>
</organism>
<dbReference type="EMBL" id="KZ679008">
    <property type="protein sequence ID" value="PSS23239.1"/>
    <property type="molecule type" value="Genomic_DNA"/>
</dbReference>
<protein>
    <recommendedName>
        <fullName evidence="2">AMP-dependent synthetase/ligase domain-containing protein</fullName>
    </recommendedName>
</protein>
<name>A0A2T3B8N2_AMORE</name>
<dbReference type="GO" id="GO:0016020">
    <property type="term" value="C:membrane"/>
    <property type="evidence" value="ECO:0007669"/>
    <property type="project" value="TreeGrafter"/>
</dbReference>
<dbReference type="InterPro" id="IPR000873">
    <property type="entry name" value="AMP-dep_synth/lig_dom"/>
</dbReference>
<evidence type="ECO:0000259" key="2">
    <source>
        <dbReference type="Pfam" id="PF00501"/>
    </source>
</evidence>
<dbReference type="Proteomes" id="UP000241818">
    <property type="component" value="Unassembled WGS sequence"/>
</dbReference>
<dbReference type="PANTHER" id="PTHR43272:SF11">
    <property type="entry name" value="AMP-DEPENDENT SYNTHETASE_LIGASE DOMAIN-CONTAINING PROTEIN"/>
    <property type="match status" value="1"/>
</dbReference>
<dbReference type="GeneID" id="36578136"/>
<dbReference type="SUPFAM" id="SSF56801">
    <property type="entry name" value="Acetyl-CoA synthetase-like"/>
    <property type="match status" value="1"/>
</dbReference>
<dbReference type="FunCoup" id="A0A2T3B8N2">
    <property type="interactions" value="30"/>
</dbReference>
<evidence type="ECO:0000313" key="3">
    <source>
        <dbReference type="EMBL" id="PSS23239.1"/>
    </source>
</evidence>
<dbReference type="GO" id="GO:0005783">
    <property type="term" value="C:endoplasmic reticulum"/>
    <property type="evidence" value="ECO:0007669"/>
    <property type="project" value="TreeGrafter"/>
</dbReference>
<evidence type="ECO:0000256" key="1">
    <source>
        <dbReference type="SAM" id="MobiDB-lite"/>
    </source>
</evidence>
<feature type="domain" description="AMP-dependent synthetase/ligase" evidence="2">
    <location>
        <begin position="152"/>
        <end position="500"/>
    </location>
</feature>
<sequence length="519" mass="55828">MGFGDDLMLQLDMAITGILGEWNHYSTAIAAGIVSFLLYQMFTTRDPDAHPMLLSRQAQASPVRQPGESAVFRSQAAPHGIPLNSGLGVKDPGDSKWARGRDGDLRDIWRKVVTGVQDKEGNETGEHGRIMTVLGTENVVEHDIAGITRQINLIGEHLKQNGGKNVAIYLPNSIEFLAALFACAFYDLTAILVPYDQPLETIVSLLQKSKADAIIAAVGSFPFDVITKSHPSLQQLIWVVDDGSKHMDWNEVPTGTGGAINVSTWSEIIQEQNAAAGTELPTVDRTVKPKNVIAFWPSGEMVEYTQANLISGIAGQLTSIPTTQRMTHADLFLPADSLTTIYPLVLTLGALFSNASVALNSVAGRSPDLVTATEGVAPTIVVASPSTLAQTHSETAARLNSPIYRLVHWFETRSLVQDGVMPITSVLRVIYALTAPQVAGAVTQTGLYDYRLDDEKTKYSHFGAPVTSVEVFFKDTKEHKTTDYSSAGEIIARGPAVVGGEAALGIVGKMKADHTLALL</sequence>
<dbReference type="Pfam" id="PF00501">
    <property type="entry name" value="AMP-binding"/>
    <property type="match status" value="1"/>
</dbReference>
<feature type="compositionally biased region" description="Basic and acidic residues" evidence="1">
    <location>
        <begin position="91"/>
        <end position="100"/>
    </location>
</feature>
<proteinExistence type="predicted"/>
<dbReference type="Gene3D" id="3.40.50.12780">
    <property type="entry name" value="N-terminal domain of ligase-like"/>
    <property type="match status" value="1"/>
</dbReference>
<gene>
    <name evidence="3" type="ORF">M430DRAFT_97632</name>
</gene>
<dbReference type="InterPro" id="IPR042099">
    <property type="entry name" value="ANL_N_sf"/>
</dbReference>
<dbReference type="PANTHER" id="PTHR43272">
    <property type="entry name" value="LONG-CHAIN-FATTY-ACID--COA LIGASE"/>
    <property type="match status" value="1"/>
</dbReference>
<dbReference type="InParanoid" id="A0A2T3B8N2"/>
<dbReference type="OrthoDB" id="4138492at2759"/>
<dbReference type="STRING" id="857342.A0A2T3B8N2"/>
<feature type="region of interest" description="Disordered" evidence="1">
    <location>
        <begin position="78"/>
        <end position="100"/>
    </location>
</feature>
<keyword evidence="4" id="KW-1185">Reference proteome</keyword>
<evidence type="ECO:0000313" key="4">
    <source>
        <dbReference type="Proteomes" id="UP000241818"/>
    </source>
</evidence>
<accession>A0A2T3B8N2</accession>
<dbReference type="GO" id="GO:0004467">
    <property type="term" value="F:long-chain fatty acid-CoA ligase activity"/>
    <property type="evidence" value="ECO:0007669"/>
    <property type="project" value="TreeGrafter"/>
</dbReference>